<dbReference type="SUPFAM" id="SSF82657">
    <property type="entry name" value="BolA-like"/>
    <property type="match status" value="1"/>
</dbReference>
<dbReference type="PANTHER" id="PTHR46230">
    <property type="match status" value="1"/>
</dbReference>
<dbReference type="PANTHER" id="PTHR46230:SF7">
    <property type="entry name" value="BOLA-LIKE PROTEIN 1"/>
    <property type="match status" value="1"/>
</dbReference>
<dbReference type="InterPro" id="IPR002634">
    <property type="entry name" value="BolA"/>
</dbReference>
<dbReference type="RefSeq" id="WP_376832151.1">
    <property type="nucleotide sequence ID" value="NZ_JBHLWR010000006.1"/>
</dbReference>
<dbReference type="Gene3D" id="3.30.300.90">
    <property type="entry name" value="BolA-like"/>
    <property type="match status" value="1"/>
</dbReference>
<evidence type="ECO:0000256" key="1">
    <source>
        <dbReference type="RuleBase" id="RU003860"/>
    </source>
</evidence>
<dbReference type="PIRSF" id="PIRSF003113">
    <property type="entry name" value="BolA"/>
    <property type="match status" value="1"/>
</dbReference>
<proteinExistence type="inferred from homology"/>
<dbReference type="InterPro" id="IPR036065">
    <property type="entry name" value="BolA-like_sf"/>
</dbReference>
<dbReference type="Pfam" id="PF01722">
    <property type="entry name" value="BolA"/>
    <property type="match status" value="1"/>
</dbReference>
<gene>
    <name evidence="2" type="ORF">ACFOEX_01540</name>
</gene>
<protein>
    <submittedName>
        <fullName evidence="2">BolA family protein</fullName>
    </submittedName>
</protein>
<evidence type="ECO:0000313" key="2">
    <source>
        <dbReference type="EMBL" id="MFC3265043.1"/>
    </source>
</evidence>
<reference evidence="3" key="1">
    <citation type="journal article" date="2019" name="Int. J. Syst. Evol. Microbiol.">
        <title>The Global Catalogue of Microorganisms (GCM) 10K type strain sequencing project: providing services to taxonomists for standard genome sequencing and annotation.</title>
        <authorList>
            <consortium name="The Broad Institute Genomics Platform"/>
            <consortium name="The Broad Institute Genome Sequencing Center for Infectious Disease"/>
            <person name="Wu L."/>
            <person name="Ma J."/>
        </authorList>
    </citation>
    <scope>NUCLEOTIDE SEQUENCE [LARGE SCALE GENOMIC DNA]</scope>
    <source>
        <strain evidence="3">CCM 7941</strain>
    </source>
</reference>
<comment type="similarity">
    <text evidence="1">Belongs to the BolA/IbaG family.</text>
</comment>
<accession>A0ABV7LBG3</accession>
<sequence length="100" mass="10590">MKRADLIRERLVAALAPTELEITDDSHRHAGHAGARPEGETHFSLHVVSAAFAGKSRLERHRMVNAALADLLGPGGVHALAIAARAPDEPGRPRGVEPPA</sequence>
<organism evidence="2 3">
    <name type="scientific">Camelimonas abortus</name>
    <dbReference type="NCBI Taxonomy" id="1017184"/>
    <lineage>
        <taxon>Bacteria</taxon>
        <taxon>Pseudomonadati</taxon>
        <taxon>Pseudomonadota</taxon>
        <taxon>Alphaproteobacteria</taxon>
        <taxon>Hyphomicrobiales</taxon>
        <taxon>Chelatococcaceae</taxon>
        <taxon>Camelimonas</taxon>
    </lineage>
</organism>
<name>A0ABV7LBG3_9HYPH</name>
<dbReference type="EMBL" id="JBHRUV010000008">
    <property type="protein sequence ID" value="MFC3265043.1"/>
    <property type="molecule type" value="Genomic_DNA"/>
</dbReference>
<dbReference type="Proteomes" id="UP001595536">
    <property type="component" value="Unassembled WGS sequence"/>
</dbReference>
<comment type="caution">
    <text evidence="2">The sequence shown here is derived from an EMBL/GenBank/DDBJ whole genome shotgun (WGS) entry which is preliminary data.</text>
</comment>
<keyword evidence="3" id="KW-1185">Reference proteome</keyword>
<evidence type="ECO:0000313" key="3">
    <source>
        <dbReference type="Proteomes" id="UP001595536"/>
    </source>
</evidence>